<evidence type="ECO:0008006" key="3">
    <source>
        <dbReference type="Google" id="ProtNLM"/>
    </source>
</evidence>
<dbReference type="RefSeq" id="WP_052324834.1">
    <property type="nucleotide sequence ID" value="NZ_JTCM02000114.1"/>
</dbReference>
<accession>A0A846HIP9</accession>
<evidence type="ECO:0000313" key="1">
    <source>
        <dbReference type="EMBL" id="NEU76500.1"/>
    </source>
</evidence>
<organism evidence="1 2">
    <name type="scientific">Hassallia byssoidea VB512170</name>
    <dbReference type="NCBI Taxonomy" id="1304833"/>
    <lineage>
        <taxon>Bacteria</taxon>
        <taxon>Bacillati</taxon>
        <taxon>Cyanobacteriota</taxon>
        <taxon>Cyanophyceae</taxon>
        <taxon>Nostocales</taxon>
        <taxon>Tolypothrichaceae</taxon>
        <taxon>Hassallia</taxon>
    </lineage>
</organism>
<keyword evidence="2" id="KW-1185">Reference proteome</keyword>
<proteinExistence type="predicted"/>
<dbReference type="Proteomes" id="UP000031549">
    <property type="component" value="Unassembled WGS sequence"/>
</dbReference>
<dbReference type="AlphaFoldDB" id="A0A846HIP9"/>
<dbReference type="Gene3D" id="3.40.630.30">
    <property type="match status" value="1"/>
</dbReference>
<protein>
    <recommendedName>
        <fullName evidence="3">BioF2-like acetyltransferase domain-containing protein</fullName>
    </recommendedName>
</protein>
<evidence type="ECO:0000313" key="2">
    <source>
        <dbReference type="Proteomes" id="UP000031549"/>
    </source>
</evidence>
<name>A0A846HIP9_9CYAN</name>
<dbReference type="InterPro" id="IPR016181">
    <property type="entry name" value="Acyl_CoA_acyltransferase"/>
</dbReference>
<dbReference type="SUPFAM" id="SSF55729">
    <property type="entry name" value="Acyl-CoA N-acyltransferases (Nat)"/>
    <property type="match status" value="1"/>
</dbReference>
<gene>
    <name evidence="1" type="ORF">PI95_029295</name>
</gene>
<comment type="caution">
    <text evidence="1">The sequence shown here is derived from an EMBL/GenBank/DDBJ whole genome shotgun (WGS) entry which is preliminary data.</text>
</comment>
<dbReference type="EMBL" id="JTCM02000114">
    <property type="protein sequence ID" value="NEU76500.1"/>
    <property type="molecule type" value="Genomic_DNA"/>
</dbReference>
<reference evidence="1 2" key="1">
    <citation type="journal article" date="2015" name="Genome Announc.">
        <title>Draft Genome Sequence of Cyanobacterium Hassallia byssoidea Strain VB512170, Isolated from Monuments in India.</title>
        <authorList>
            <person name="Singh D."/>
            <person name="Chandrababunaidu M.M."/>
            <person name="Panda A."/>
            <person name="Sen D."/>
            <person name="Bhattacharyya S."/>
            <person name="Adhikary S.P."/>
            <person name="Tripathy S."/>
        </authorList>
    </citation>
    <scope>NUCLEOTIDE SEQUENCE [LARGE SCALE GENOMIC DNA]</scope>
    <source>
        <strain evidence="1 2">VB512170</strain>
    </source>
</reference>
<sequence>MLIVTKKLIFSVGEVWFDEEPGEIHDVDALHYMQWTHPIESVQSDEFHTRLIDLTKSHDELYESIGKNDRYKIRRAEQKDDVVYEYWEQPDSDIIKIFSDFYDLFALQKDLSKMNRSRLKRRAEAGVLDISCVKLKDGSPLVWHVYYRSKNRVCLSYSASLKKNDDTSYQSILGRANRYHHWQDMVRFKNSGIGIYDWGGWYVGNTDREKLGINEFKEKFGGEIVKSFNCYRGITIKGKLYLKLLKIFKELPFFFKATLQRRLPGL</sequence>